<name>A0AAV4DF74_9GAST</name>
<dbReference type="EMBL" id="BLXT01007807">
    <property type="protein sequence ID" value="GFO42466.1"/>
    <property type="molecule type" value="Genomic_DNA"/>
</dbReference>
<organism evidence="4 5">
    <name type="scientific">Plakobranchus ocellatus</name>
    <dbReference type="NCBI Taxonomy" id="259542"/>
    <lineage>
        <taxon>Eukaryota</taxon>
        <taxon>Metazoa</taxon>
        <taxon>Spiralia</taxon>
        <taxon>Lophotrochozoa</taxon>
        <taxon>Mollusca</taxon>
        <taxon>Gastropoda</taxon>
        <taxon>Heterobranchia</taxon>
        <taxon>Euthyneura</taxon>
        <taxon>Panpulmonata</taxon>
        <taxon>Sacoglossa</taxon>
        <taxon>Placobranchoidea</taxon>
        <taxon>Plakobranchidae</taxon>
        <taxon>Plakobranchus</taxon>
    </lineage>
</organism>
<dbReference type="InterPro" id="IPR050373">
    <property type="entry name" value="Fibrinogen_C-term_domain"/>
</dbReference>
<feature type="coiled-coil region" evidence="1">
    <location>
        <begin position="161"/>
        <end position="281"/>
    </location>
</feature>
<evidence type="ECO:0000256" key="1">
    <source>
        <dbReference type="SAM" id="Coils"/>
    </source>
</evidence>
<dbReference type="GO" id="GO:0005615">
    <property type="term" value="C:extracellular space"/>
    <property type="evidence" value="ECO:0007669"/>
    <property type="project" value="TreeGrafter"/>
</dbReference>
<feature type="chain" id="PRO_5043461489" evidence="2">
    <location>
        <begin position="23"/>
        <end position="547"/>
    </location>
</feature>
<feature type="domain" description="Fibrinogen C-terminal" evidence="3">
    <location>
        <begin position="327"/>
        <end position="547"/>
    </location>
</feature>
<sequence>MKNELSSTAALILICFNACCEGINLVFNRDIQVVVGSRITCGILLCEERLTQTNTSSSSIINMTVFKNQPGCSRTLEDESETRVLMASINSKHRKISRITDATQAFGLLRSWKASLRIEMFKPGDCSSDFTCEVQGLDSQGRSFLSTTTLLQQQGDKHMGYEILANSLREIKDKMEAVRNQVLSLENRMDTLENRMEDKIDAKLSAIKNQVHSLESRMEDFIDAKLSAIKNQVQSLENRIEDKIDAKLSAIEKDDTHELHEAALDKKLSTLRRELSDEQQNAVTIIIDSMDVRFSLNQVQLIHKLRDSISEVISSSDNLIANLKPSIVDIMQPSTCKRGMIRPSSSYPYPHPVIYPRDGNGQGLPYLCDMFTDGGGWIVIQRRSSLFNVDFDRSWDTYKKGFGTFDDEFWLGNERIHAFTSSGTWELRVDLKYKGKEAYALYSNFKVESELEQYKLRFGNYSGTAGNSLAIHNGVKFSTQDRDNDERGDTHCAKKNTGGWWYINKSYCSWADLNSKKSERKYSGIEWDAFADEDSCSFSEMKMRRVA</sequence>
<evidence type="ECO:0000313" key="5">
    <source>
        <dbReference type="Proteomes" id="UP000735302"/>
    </source>
</evidence>
<keyword evidence="5" id="KW-1185">Reference proteome</keyword>
<dbReference type="SMART" id="SM00186">
    <property type="entry name" value="FBG"/>
    <property type="match status" value="1"/>
</dbReference>
<keyword evidence="2" id="KW-0732">Signal</keyword>
<evidence type="ECO:0000259" key="3">
    <source>
        <dbReference type="PROSITE" id="PS51406"/>
    </source>
</evidence>
<dbReference type="InterPro" id="IPR036056">
    <property type="entry name" value="Fibrinogen-like_C"/>
</dbReference>
<evidence type="ECO:0000313" key="4">
    <source>
        <dbReference type="EMBL" id="GFO42466.1"/>
    </source>
</evidence>
<gene>
    <name evidence="4" type="ORF">PoB_006897100</name>
</gene>
<accession>A0AAV4DF74</accession>
<keyword evidence="1" id="KW-0175">Coiled coil</keyword>
<proteinExistence type="predicted"/>
<dbReference type="InterPro" id="IPR002181">
    <property type="entry name" value="Fibrinogen_a/b/g_C_dom"/>
</dbReference>
<reference evidence="4 5" key="1">
    <citation type="journal article" date="2021" name="Elife">
        <title>Chloroplast acquisition without the gene transfer in kleptoplastic sea slugs, Plakobranchus ocellatus.</title>
        <authorList>
            <person name="Maeda T."/>
            <person name="Takahashi S."/>
            <person name="Yoshida T."/>
            <person name="Shimamura S."/>
            <person name="Takaki Y."/>
            <person name="Nagai Y."/>
            <person name="Toyoda A."/>
            <person name="Suzuki Y."/>
            <person name="Arimoto A."/>
            <person name="Ishii H."/>
            <person name="Satoh N."/>
            <person name="Nishiyama T."/>
            <person name="Hasebe M."/>
            <person name="Maruyama T."/>
            <person name="Minagawa J."/>
            <person name="Obokata J."/>
            <person name="Shigenobu S."/>
        </authorList>
    </citation>
    <scope>NUCLEOTIDE SEQUENCE [LARGE SCALE GENOMIC DNA]</scope>
</reference>
<dbReference type="CDD" id="cd00087">
    <property type="entry name" value="FReD"/>
    <property type="match status" value="1"/>
</dbReference>
<dbReference type="Gene3D" id="3.90.215.10">
    <property type="entry name" value="Gamma Fibrinogen, chain A, domain 1"/>
    <property type="match status" value="1"/>
</dbReference>
<dbReference type="PROSITE" id="PS51406">
    <property type="entry name" value="FIBRINOGEN_C_2"/>
    <property type="match status" value="1"/>
</dbReference>
<dbReference type="Proteomes" id="UP000735302">
    <property type="component" value="Unassembled WGS sequence"/>
</dbReference>
<dbReference type="AlphaFoldDB" id="A0AAV4DF74"/>
<dbReference type="PANTHER" id="PTHR19143:SF458">
    <property type="entry name" value="FIBRINOGEN C-TERMINAL DOMAIN-CONTAINING PROTEIN-RELATED"/>
    <property type="match status" value="1"/>
</dbReference>
<comment type="caution">
    <text evidence="4">The sequence shown here is derived from an EMBL/GenBank/DDBJ whole genome shotgun (WGS) entry which is preliminary data.</text>
</comment>
<dbReference type="SUPFAM" id="SSF56496">
    <property type="entry name" value="Fibrinogen C-terminal domain-like"/>
    <property type="match status" value="1"/>
</dbReference>
<dbReference type="Gene3D" id="1.20.1270.70">
    <property type="entry name" value="Designed single chain three-helix bundle"/>
    <property type="match status" value="1"/>
</dbReference>
<protein>
    <submittedName>
        <fullName evidence="4">Fibrinogen-related protein 3-2</fullName>
    </submittedName>
</protein>
<dbReference type="InterPro" id="IPR014716">
    <property type="entry name" value="Fibrinogen_a/b/g_C_1"/>
</dbReference>
<feature type="signal peptide" evidence="2">
    <location>
        <begin position="1"/>
        <end position="22"/>
    </location>
</feature>
<dbReference type="Pfam" id="PF00147">
    <property type="entry name" value="Fibrinogen_C"/>
    <property type="match status" value="1"/>
</dbReference>
<dbReference type="PANTHER" id="PTHR19143">
    <property type="entry name" value="FIBRINOGEN/TENASCIN/ANGIOPOEITIN"/>
    <property type="match status" value="1"/>
</dbReference>
<evidence type="ECO:0000256" key="2">
    <source>
        <dbReference type="SAM" id="SignalP"/>
    </source>
</evidence>